<dbReference type="InterPro" id="IPR010497">
    <property type="entry name" value="Epoxide_hydro_N"/>
</dbReference>
<keyword evidence="7" id="KW-1185">Reference proteome</keyword>
<evidence type="ECO:0000256" key="1">
    <source>
        <dbReference type="ARBA" id="ARBA00010088"/>
    </source>
</evidence>
<dbReference type="PIRSF" id="PIRSF001112">
    <property type="entry name" value="Epoxide_hydrolase"/>
    <property type="match status" value="1"/>
</dbReference>
<organism evidence="6 7">
    <name type="scientific">Mycolicibacterium parafortuitum</name>
    <name type="common">Mycobacterium parafortuitum</name>
    <dbReference type="NCBI Taxonomy" id="39692"/>
    <lineage>
        <taxon>Bacteria</taxon>
        <taxon>Bacillati</taxon>
        <taxon>Actinomycetota</taxon>
        <taxon>Actinomycetes</taxon>
        <taxon>Mycobacteriales</taxon>
        <taxon>Mycobacteriaceae</taxon>
        <taxon>Mycolicibacterium</taxon>
    </lineage>
</organism>
<dbReference type="InterPro" id="IPR000073">
    <property type="entry name" value="AB_hydrolase_1"/>
</dbReference>
<comment type="similarity">
    <text evidence="1">Belongs to the peptidase S33 family.</text>
</comment>
<evidence type="ECO:0000256" key="2">
    <source>
        <dbReference type="ARBA" id="ARBA00022797"/>
    </source>
</evidence>
<dbReference type="Pfam" id="PF06441">
    <property type="entry name" value="EHN"/>
    <property type="match status" value="1"/>
</dbReference>
<dbReference type="AlphaFoldDB" id="A0A375YDG2"/>
<dbReference type="GO" id="GO:0004301">
    <property type="term" value="F:epoxide hydrolase activity"/>
    <property type="evidence" value="ECO:0007669"/>
    <property type="project" value="TreeGrafter"/>
</dbReference>
<keyword evidence="3 6" id="KW-0378">Hydrolase</keyword>
<accession>A0A375YDG2</accession>
<dbReference type="InterPro" id="IPR029058">
    <property type="entry name" value="AB_hydrolase_fold"/>
</dbReference>
<dbReference type="InterPro" id="IPR000639">
    <property type="entry name" value="Epox_hydrolase-like"/>
</dbReference>
<dbReference type="GO" id="GO:0097176">
    <property type="term" value="P:epoxide metabolic process"/>
    <property type="evidence" value="ECO:0007669"/>
    <property type="project" value="TreeGrafter"/>
</dbReference>
<reference evidence="6 7" key="1">
    <citation type="submission" date="2018-05" db="EMBL/GenBank/DDBJ databases">
        <authorList>
            <consortium name="IHU Genomes"/>
        </authorList>
    </citation>
    <scope>NUCLEOTIDE SEQUENCE [LARGE SCALE GENOMIC DNA]</scope>
    <source>
        <strain evidence="6 7">P7335</strain>
    </source>
</reference>
<dbReference type="RefSeq" id="WP_237160696.1">
    <property type="nucleotide sequence ID" value="NZ_MVID01000004.1"/>
</dbReference>
<name>A0A375YDG2_MYCPF</name>
<feature type="domain" description="Epoxide hydrolase N-terminal" evidence="5">
    <location>
        <begin position="15"/>
        <end position="118"/>
    </location>
</feature>
<gene>
    <name evidence="6" type="ORF">MPP7335_00886</name>
</gene>
<dbReference type="PANTHER" id="PTHR21661:SF35">
    <property type="entry name" value="EPOXIDE HYDROLASE"/>
    <property type="match status" value="1"/>
</dbReference>
<evidence type="ECO:0000313" key="6">
    <source>
        <dbReference type="EMBL" id="SRX79153.1"/>
    </source>
</evidence>
<dbReference type="Proteomes" id="UP000252008">
    <property type="component" value="Unassembled WGS sequence"/>
</dbReference>
<evidence type="ECO:0000256" key="4">
    <source>
        <dbReference type="PIRSR" id="PIRSR001112-1"/>
    </source>
</evidence>
<evidence type="ECO:0000313" key="7">
    <source>
        <dbReference type="Proteomes" id="UP000252008"/>
    </source>
</evidence>
<sequence>MNNSHRGTGTPDMPAPFTWHATDKQLADLRDRLRATRWPDTPDDVGWSIGVDTSYLRELVEYWANDFQWSEQEEALATSPRFSVPIDGLDIHFVHARAASPDALPLVLSHGWPDSFWRYSKVIPLLTDPGRYGADPADAFDVVVPDLPGFGFSQRPPQALDAIEVSRMWARLMEILGYRRFGAVGGDIGSSVSRFLALDFPDRVVAVHRMDAGLPTGDPTANDLTPAERQWIATATTWGAVEGAYAAIHRTKPQTAATALNDSPAGLAAWIVEKLRAWSDCDGDIESVFTKDEILTNVSIYWFTSTIGSSMRMYRANAQIDAGQLARRIEVPSGYSLFAGDIVRPPREWLHRMSNAVYISEPAHGGHFAPFEQPQLYAAELRDFFRPYRHRQPW</sequence>
<feature type="active site" description="Nucleophile" evidence="4">
    <location>
        <position position="187"/>
    </location>
</feature>
<evidence type="ECO:0000259" key="5">
    <source>
        <dbReference type="Pfam" id="PF06441"/>
    </source>
</evidence>
<dbReference type="PANTHER" id="PTHR21661">
    <property type="entry name" value="EPOXIDE HYDROLASE 1-RELATED"/>
    <property type="match status" value="1"/>
</dbReference>
<proteinExistence type="inferred from homology"/>
<dbReference type="InterPro" id="IPR016292">
    <property type="entry name" value="Epoxide_hydrolase"/>
</dbReference>
<feature type="active site" description="Proton donor" evidence="4">
    <location>
        <position position="314"/>
    </location>
</feature>
<dbReference type="SUPFAM" id="SSF53474">
    <property type="entry name" value="alpha/beta-Hydrolases"/>
    <property type="match status" value="1"/>
</dbReference>
<keyword evidence="2" id="KW-0058">Aromatic hydrocarbons catabolism</keyword>
<evidence type="ECO:0000256" key="3">
    <source>
        <dbReference type="ARBA" id="ARBA00022801"/>
    </source>
</evidence>
<dbReference type="Gene3D" id="3.40.50.1820">
    <property type="entry name" value="alpha/beta hydrolase"/>
    <property type="match status" value="1"/>
</dbReference>
<dbReference type="PRINTS" id="PR00111">
    <property type="entry name" value="ABHYDROLASE"/>
</dbReference>
<dbReference type="PRINTS" id="PR00412">
    <property type="entry name" value="EPOXHYDRLASE"/>
</dbReference>
<dbReference type="EMBL" id="UEGS01000001">
    <property type="protein sequence ID" value="SRX79153.1"/>
    <property type="molecule type" value="Genomic_DNA"/>
</dbReference>
<dbReference type="STRING" id="39692.BST38_07390"/>
<protein>
    <submittedName>
        <fullName evidence="6">Epoxide hydrolase domain-containing protein [Nakamurella multipartita DSM]</fullName>
    </submittedName>
</protein>
<feature type="active site" description="Proton acceptor" evidence="4">
    <location>
        <position position="367"/>
    </location>
</feature>